<organism evidence="1 2">
    <name type="scientific">Peribacillus huizhouensis</name>
    <dbReference type="NCBI Taxonomy" id="1501239"/>
    <lineage>
        <taxon>Bacteria</taxon>
        <taxon>Bacillati</taxon>
        <taxon>Bacillota</taxon>
        <taxon>Bacilli</taxon>
        <taxon>Bacillales</taxon>
        <taxon>Bacillaceae</taxon>
        <taxon>Peribacillus</taxon>
    </lineage>
</organism>
<reference evidence="1 2" key="1">
    <citation type="submission" date="2020-08" db="EMBL/GenBank/DDBJ databases">
        <title>Genomic Encyclopedia of Type Strains, Phase IV (KMG-IV): sequencing the most valuable type-strain genomes for metagenomic binning, comparative biology and taxonomic classification.</title>
        <authorList>
            <person name="Goeker M."/>
        </authorList>
    </citation>
    <scope>NUCLEOTIDE SEQUENCE [LARGE SCALE GENOMIC DNA]</scope>
    <source>
        <strain evidence="1 2">DSM 105481</strain>
    </source>
</reference>
<accession>A0ABR6CM00</accession>
<evidence type="ECO:0000313" key="1">
    <source>
        <dbReference type="EMBL" id="MBA9025590.1"/>
    </source>
</evidence>
<dbReference type="EMBL" id="JACJHX010000002">
    <property type="protein sequence ID" value="MBA9025590.1"/>
    <property type="molecule type" value="Genomic_DNA"/>
</dbReference>
<comment type="caution">
    <text evidence="1">The sequence shown here is derived from an EMBL/GenBank/DDBJ whole genome shotgun (WGS) entry which is preliminary data.</text>
</comment>
<protein>
    <submittedName>
        <fullName evidence="1">Uncharacterized protein</fullName>
    </submittedName>
</protein>
<name>A0ABR6CM00_9BACI</name>
<gene>
    <name evidence="1" type="ORF">HNP81_000873</name>
</gene>
<evidence type="ECO:0000313" key="2">
    <source>
        <dbReference type="Proteomes" id="UP000626697"/>
    </source>
</evidence>
<sequence>MRLYLSIEQETDIQPEHAQKQLLFIITSVLLTQ</sequence>
<proteinExistence type="predicted"/>
<dbReference type="Proteomes" id="UP000626697">
    <property type="component" value="Unassembled WGS sequence"/>
</dbReference>
<keyword evidence="2" id="KW-1185">Reference proteome</keyword>